<proteinExistence type="predicted"/>
<sequence>MINLTEFLLFLFVSDILSARTQTKKKENKYHEILTNENIFFGVSWKKRKKENSVIHVVLHGCSNS</sequence>
<dbReference type="Proteomes" id="UP000887458">
    <property type="component" value="Unassembled WGS sequence"/>
</dbReference>
<name>A0ABQ8IZA2_DERPT</name>
<reference evidence="2 3" key="2">
    <citation type="journal article" date="2022" name="Mol. Biol. Evol.">
        <title>Comparative Genomics Reveals Insights into the Divergent Evolution of Astigmatic Mites and Household Pest Adaptations.</title>
        <authorList>
            <person name="Xiong Q."/>
            <person name="Wan A.T."/>
            <person name="Liu X."/>
            <person name="Fung C.S."/>
            <person name="Xiao X."/>
            <person name="Malainual N."/>
            <person name="Hou J."/>
            <person name="Wang L."/>
            <person name="Wang M."/>
            <person name="Yang K.Y."/>
            <person name="Cui Y."/>
            <person name="Leung E.L."/>
            <person name="Nong W."/>
            <person name="Shin S.K."/>
            <person name="Au S.W."/>
            <person name="Jeong K.Y."/>
            <person name="Chew F.T."/>
            <person name="Hui J.H."/>
            <person name="Leung T.F."/>
            <person name="Tungtrongchitr A."/>
            <person name="Zhong N."/>
            <person name="Liu Z."/>
            <person name="Tsui S.K."/>
        </authorList>
    </citation>
    <scope>NUCLEOTIDE SEQUENCE [LARGE SCALE GENOMIC DNA]</scope>
    <source>
        <strain evidence="2">Derp</strain>
    </source>
</reference>
<accession>A0ABQ8IZA2</accession>
<organism evidence="2 3">
    <name type="scientific">Dermatophagoides pteronyssinus</name>
    <name type="common">European house dust mite</name>
    <dbReference type="NCBI Taxonomy" id="6956"/>
    <lineage>
        <taxon>Eukaryota</taxon>
        <taxon>Metazoa</taxon>
        <taxon>Ecdysozoa</taxon>
        <taxon>Arthropoda</taxon>
        <taxon>Chelicerata</taxon>
        <taxon>Arachnida</taxon>
        <taxon>Acari</taxon>
        <taxon>Acariformes</taxon>
        <taxon>Sarcoptiformes</taxon>
        <taxon>Astigmata</taxon>
        <taxon>Psoroptidia</taxon>
        <taxon>Analgoidea</taxon>
        <taxon>Pyroglyphidae</taxon>
        <taxon>Dermatophagoidinae</taxon>
        <taxon>Dermatophagoides</taxon>
    </lineage>
</organism>
<evidence type="ECO:0000256" key="1">
    <source>
        <dbReference type="SAM" id="SignalP"/>
    </source>
</evidence>
<reference evidence="2 3" key="1">
    <citation type="journal article" date="2018" name="J. Allergy Clin. Immunol.">
        <title>High-quality assembly of Dermatophagoides pteronyssinus genome and transcriptome reveals a wide range of novel allergens.</title>
        <authorList>
            <person name="Liu X.Y."/>
            <person name="Yang K.Y."/>
            <person name="Wang M.Q."/>
            <person name="Kwok J.S."/>
            <person name="Zeng X."/>
            <person name="Yang Z."/>
            <person name="Xiao X.J."/>
            <person name="Lau C.P."/>
            <person name="Li Y."/>
            <person name="Huang Z.M."/>
            <person name="Ba J.G."/>
            <person name="Yim A.K."/>
            <person name="Ouyang C.Y."/>
            <person name="Ngai S.M."/>
            <person name="Chan T.F."/>
            <person name="Leung E.L."/>
            <person name="Liu L."/>
            <person name="Liu Z.G."/>
            <person name="Tsui S.K."/>
        </authorList>
    </citation>
    <scope>NUCLEOTIDE SEQUENCE [LARGE SCALE GENOMIC DNA]</scope>
    <source>
        <strain evidence="2">Derp</strain>
    </source>
</reference>
<comment type="caution">
    <text evidence="2">The sequence shown here is derived from an EMBL/GenBank/DDBJ whole genome shotgun (WGS) entry which is preliminary data.</text>
</comment>
<keyword evidence="1" id="KW-0732">Signal</keyword>
<feature type="signal peptide" evidence="1">
    <location>
        <begin position="1"/>
        <end position="18"/>
    </location>
</feature>
<feature type="chain" id="PRO_5047366162" evidence="1">
    <location>
        <begin position="19"/>
        <end position="65"/>
    </location>
</feature>
<keyword evidence="3" id="KW-1185">Reference proteome</keyword>
<gene>
    <name evidence="2" type="ORF">DERP_000133</name>
</gene>
<evidence type="ECO:0000313" key="3">
    <source>
        <dbReference type="Proteomes" id="UP000887458"/>
    </source>
</evidence>
<dbReference type="EMBL" id="NJHN03000095">
    <property type="protein sequence ID" value="KAH9415644.1"/>
    <property type="molecule type" value="Genomic_DNA"/>
</dbReference>
<evidence type="ECO:0000313" key="2">
    <source>
        <dbReference type="EMBL" id="KAH9415644.1"/>
    </source>
</evidence>
<protein>
    <submittedName>
        <fullName evidence="2">Uncharacterized protein</fullName>
    </submittedName>
</protein>